<evidence type="ECO:0000313" key="1">
    <source>
        <dbReference type="EMBL" id="MPC84489.1"/>
    </source>
</evidence>
<dbReference type="EMBL" id="VSRR010065553">
    <property type="protein sequence ID" value="MPC84489.1"/>
    <property type="molecule type" value="Genomic_DNA"/>
</dbReference>
<proteinExistence type="predicted"/>
<evidence type="ECO:0000313" key="2">
    <source>
        <dbReference type="Proteomes" id="UP000324222"/>
    </source>
</evidence>
<organism evidence="1 2">
    <name type="scientific">Portunus trituberculatus</name>
    <name type="common">Swimming crab</name>
    <name type="synonym">Neptunus trituberculatus</name>
    <dbReference type="NCBI Taxonomy" id="210409"/>
    <lineage>
        <taxon>Eukaryota</taxon>
        <taxon>Metazoa</taxon>
        <taxon>Ecdysozoa</taxon>
        <taxon>Arthropoda</taxon>
        <taxon>Crustacea</taxon>
        <taxon>Multicrustacea</taxon>
        <taxon>Malacostraca</taxon>
        <taxon>Eumalacostraca</taxon>
        <taxon>Eucarida</taxon>
        <taxon>Decapoda</taxon>
        <taxon>Pleocyemata</taxon>
        <taxon>Brachyura</taxon>
        <taxon>Eubrachyura</taxon>
        <taxon>Portunoidea</taxon>
        <taxon>Portunidae</taxon>
        <taxon>Portuninae</taxon>
        <taxon>Portunus</taxon>
    </lineage>
</organism>
<dbReference type="Proteomes" id="UP000324222">
    <property type="component" value="Unassembled WGS sequence"/>
</dbReference>
<keyword evidence="2" id="KW-1185">Reference proteome</keyword>
<sequence length="79" mass="9067">MDPYEPGVVLCGYHRRGSWLVFLKKAQVRQRTAGCQERWTPEAARRVCRLSVVMARAESRERMRYVERGGMGIEAGNVP</sequence>
<accession>A0A5B7IQW7</accession>
<comment type="caution">
    <text evidence="1">The sequence shown here is derived from an EMBL/GenBank/DDBJ whole genome shotgun (WGS) entry which is preliminary data.</text>
</comment>
<dbReference type="AlphaFoldDB" id="A0A5B7IQW7"/>
<name>A0A5B7IQW7_PORTR</name>
<reference evidence="1 2" key="1">
    <citation type="submission" date="2019-05" db="EMBL/GenBank/DDBJ databases">
        <title>Another draft genome of Portunus trituberculatus and its Hox gene families provides insights of decapod evolution.</title>
        <authorList>
            <person name="Jeong J.-H."/>
            <person name="Song I."/>
            <person name="Kim S."/>
            <person name="Choi T."/>
            <person name="Kim D."/>
            <person name="Ryu S."/>
            <person name="Kim W."/>
        </authorList>
    </citation>
    <scope>NUCLEOTIDE SEQUENCE [LARGE SCALE GENOMIC DNA]</scope>
    <source>
        <tissue evidence="1">Muscle</tissue>
    </source>
</reference>
<gene>
    <name evidence="1" type="ORF">E2C01_079228</name>
</gene>
<protein>
    <submittedName>
        <fullName evidence="1">Uncharacterized protein</fullName>
    </submittedName>
</protein>